<keyword evidence="3 11" id="KW-0813">Transport</keyword>
<evidence type="ECO:0000256" key="1">
    <source>
        <dbReference type="ARBA" id="ARBA00004141"/>
    </source>
</evidence>
<comment type="function">
    <text evidence="11">NDH-1 shuttles electrons from NADH, via FMN and iron-sulfur (Fe-S) centers, to quinones in the respiratory chain. The immediate electron acceptor for the enzyme in this species is believed to be a menaquinone. Couples the redox reaction to proton translocation (for every two electrons transferred, four hydrogen ions are translocated across the cytoplasmic membrane), and thus conserves the redox energy in a proton gradient.</text>
</comment>
<keyword evidence="10 11" id="KW-0472">Membrane</keyword>
<keyword evidence="13" id="KW-0560">Oxidoreductase</keyword>
<feature type="transmembrane region" description="Helical" evidence="11">
    <location>
        <begin position="63"/>
        <end position="84"/>
    </location>
</feature>
<dbReference type="Pfam" id="PF00507">
    <property type="entry name" value="Oxidored_q4"/>
    <property type="match status" value="1"/>
</dbReference>
<sequence length="121" mass="13841">MLRSYLPLLVFLVLSTGVGAFFLIANTLLGPRFKRRPTTYTEDAYECGLPSEVQQGFRFGISFYLIAMLFLLFDIEVVFLYPIAVELRTVGTFALVETGVFIVLLLIAFVYVWRRGALEWK</sequence>
<evidence type="ECO:0000256" key="8">
    <source>
        <dbReference type="ARBA" id="ARBA00022989"/>
    </source>
</evidence>
<evidence type="ECO:0000256" key="11">
    <source>
        <dbReference type="HAMAP-Rule" id="MF_01394"/>
    </source>
</evidence>
<keyword evidence="7 11" id="KW-1278">Translocase</keyword>
<dbReference type="HAMAP" id="MF_01394">
    <property type="entry name" value="NDH1_NuoA"/>
    <property type="match status" value="1"/>
</dbReference>
<dbReference type="Gene3D" id="1.20.58.1610">
    <property type="entry name" value="NADH:ubiquinone/plastoquinone oxidoreductase, chain 3"/>
    <property type="match status" value="1"/>
</dbReference>
<evidence type="ECO:0000313" key="13">
    <source>
        <dbReference type="EMBL" id="MDX8151018.1"/>
    </source>
</evidence>
<comment type="catalytic activity">
    <reaction evidence="11 12">
        <text>a quinone + NADH + 5 H(+)(in) = a quinol + NAD(+) + 4 H(+)(out)</text>
        <dbReference type="Rhea" id="RHEA:57888"/>
        <dbReference type="ChEBI" id="CHEBI:15378"/>
        <dbReference type="ChEBI" id="CHEBI:24646"/>
        <dbReference type="ChEBI" id="CHEBI:57540"/>
        <dbReference type="ChEBI" id="CHEBI:57945"/>
        <dbReference type="ChEBI" id="CHEBI:132124"/>
    </reaction>
</comment>
<organism evidence="13 14">
    <name type="scientific">Patulibacter brassicae</name>
    <dbReference type="NCBI Taxonomy" id="1705717"/>
    <lineage>
        <taxon>Bacteria</taxon>
        <taxon>Bacillati</taxon>
        <taxon>Actinomycetota</taxon>
        <taxon>Thermoleophilia</taxon>
        <taxon>Solirubrobacterales</taxon>
        <taxon>Patulibacteraceae</taxon>
        <taxon>Patulibacter</taxon>
    </lineage>
</organism>
<comment type="caution">
    <text evidence="13">The sequence shown here is derived from an EMBL/GenBank/DDBJ whole genome shotgun (WGS) entry which is preliminary data.</text>
</comment>
<accession>A0ABU4VGU3</accession>
<dbReference type="RefSeq" id="WP_319953171.1">
    <property type="nucleotide sequence ID" value="NZ_JAXAVX010000002.1"/>
</dbReference>
<evidence type="ECO:0000256" key="2">
    <source>
        <dbReference type="ARBA" id="ARBA00008472"/>
    </source>
</evidence>
<name>A0ABU4VGU3_9ACTN</name>
<evidence type="ECO:0000256" key="3">
    <source>
        <dbReference type="ARBA" id="ARBA00022448"/>
    </source>
</evidence>
<evidence type="ECO:0000256" key="10">
    <source>
        <dbReference type="ARBA" id="ARBA00023136"/>
    </source>
</evidence>
<evidence type="ECO:0000256" key="12">
    <source>
        <dbReference type="RuleBase" id="RU003639"/>
    </source>
</evidence>
<keyword evidence="5 11" id="KW-0812">Transmembrane</keyword>
<protein>
    <recommendedName>
        <fullName evidence="11">NADH-quinone oxidoreductase subunit A</fullName>
        <ecNumber evidence="11">7.1.1.-</ecNumber>
    </recommendedName>
    <alternativeName>
        <fullName evidence="11">NADH dehydrogenase I subunit A</fullName>
    </alternativeName>
    <alternativeName>
        <fullName evidence="11">NDH-1 subunit A</fullName>
    </alternativeName>
    <alternativeName>
        <fullName evidence="11">NUO1</fullName>
    </alternativeName>
</protein>
<evidence type="ECO:0000256" key="9">
    <source>
        <dbReference type="ARBA" id="ARBA00023027"/>
    </source>
</evidence>
<feature type="transmembrane region" description="Helical" evidence="11">
    <location>
        <begin position="90"/>
        <end position="113"/>
    </location>
</feature>
<keyword evidence="4 11" id="KW-1003">Cell membrane</keyword>
<gene>
    <name evidence="13" type="primary">ndhC</name>
    <name evidence="11" type="synonym">nuoA</name>
    <name evidence="13" type="ORF">SK069_05395</name>
</gene>
<comment type="similarity">
    <text evidence="2 11 12">Belongs to the complex I subunit 3 family.</text>
</comment>
<evidence type="ECO:0000256" key="5">
    <source>
        <dbReference type="ARBA" id="ARBA00022692"/>
    </source>
</evidence>
<feature type="transmembrane region" description="Helical" evidence="11">
    <location>
        <begin position="6"/>
        <end position="29"/>
    </location>
</feature>
<keyword evidence="14" id="KW-1185">Reference proteome</keyword>
<dbReference type="EC" id="7.1.1.-" evidence="11"/>
<dbReference type="InterPro" id="IPR038430">
    <property type="entry name" value="NDAH_ubi_oxred_su3_sf"/>
</dbReference>
<dbReference type="PANTHER" id="PTHR11058:SF22">
    <property type="entry name" value="NADH-QUINONE OXIDOREDUCTASE SUBUNIT A"/>
    <property type="match status" value="1"/>
</dbReference>
<evidence type="ECO:0000256" key="6">
    <source>
        <dbReference type="ARBA" id="ARBA00022719"/>
    </source>
</evidence>
<comment type="subunit">
    <text evidence="11">NDH-1 is composed of 14 different subunits. Subunits NuoA, H, J, K, L, M, N constitute the membrane sector of the complex.</text>
</comment>
<dbReference type="GO" id="GO:0050136">
    <property type="term" value="F:NADH dehydrogenase (quinone) (non-electrogenic) activity"/>
    <property type="evidence" value="ECO:0007669"/>
    <property type="project" value="UniProtKB-EC"/>
</dbReference>
<dbReference type="Proteomes" id="UP001277761">
    <property type="component" value="Unassembled WGS sequence"/>
</dbReference>
<evidence type="ECO:0000256" key="4">
    <source>
        <dbReference type="ARBA" id="ARBA00022475"/>
    </source>
</evidence>
<evidence type="ECO:0000313" key="14">
    <source>
        <dbReference type="Proteomes" id="UP001277761"/>
    </source>
</evidence>
<keyword evidence="9 11" id="KW-0520">NAD</keyword>
<proteinExistence type="inferred from homology"/>
<dbReference type="InterPro" id="IPR000440">
    <property type="entry name" value="NADH_UbQ/plastoQ_OxRdtase_su3"/>
</dbReference>
<keyword evidence="6 11" id="KW-0874">Quinone</keyword>
<comment type="subcellular location">
    <subcellularLocation>
        <location evidence="11 12">Cell membrane</location>
        <topology evidence="11 12">Multi-pass membrane protein</topology>
    </subcellularLocation>
    <subcellularLocation>
        <location evidence="1">Membrane</location>
        <topology evidence="1">Multi-pass membrane protein</topology>
    </subcellularLocation>
</comment>
<reference evidence="13 14" key="1">
    <citation type="submission" date="2023-11" db="EMBL/GenBank/DDBJ databases">
        <authorList>
            <person name="Xu M."/>
            <person name="Jiang T."/>
        </authorList>
    </citation>
    <scope>NUCLEOTIDE SEQUENCE [LARGE SCALE GENOMIC DNA]</scope>
    <source>
        <strain evidence="13 14">SD</strain>
    </source>
</reference>
<evidence type="ECO:0000256" key="7">
    <source>
        <dbReference type="ARBA" id="ARBA00022967"/>
    </source>
</evidence>
<dbReference type="PANTHER" id="PTHR11058">
    <property type="entry name" value="NADH-UBIQUINONE OXIDOREDUCTASE CHAIN 3"/>
    <property type="match status" value="1"/>
</dbReference>
<dbReference type="InterPro" id="IPR023043">
    <property type="entry name" value="NAD(P)H_OxRDtase_bac/plastid"/>
</dbReference>
<keyword evidence="8 11" id="KW-1133">Transmembrane helix</keyword>
<dbReference type="EMBL" id="JAXAVX010000002">
    <property type="protein sequence ID" value="MDX8151018.1"/>
    <property type="molecule type" value="Genomic_DNA"/>
</dbReference>